<name>A0A1R1PS40_ZANCU</name>
<dbReference type="AlphaFoldDB" id="A0A1R1PS40"/>
<gene>
    <name evidence="2" type="ORF">AX774_g2692</name>
</gene>
<dbReference type="Proteomes" id="UP000188320">
    <property type="component" value="Unassembled WGS sequence"/>
</dbReference>
<keyword evidence="3" id="KW-1185">Reference proteome</keyword>
<sequence length="114" mass="12737">MCIHNTKTQRLSPGRLPKDMVEVEELLHMPSMELTYEGHKEDHGGQGEGHFDHAQLEVGDMVPVVEEDLLQETHSSTSSSSNTIWSTFRNGEEQGLDTNGMEGKRGSKRKELSS</sequence>
<reference evidence="3" key="1">
    <citation type="submission" date="2017-01" db="EMBL/GenBank/DDBJ databases">
        <authorList>
            <person name="Wang Y."/>
            <person name="White M."/>
            <person name="Kvist S."/>
            <person name="Moncalvo J.-M."/>
        </authorList>
    </citation>
    <scope>NUCLEOTIDE SEQUENCE [LARGE SCALE GENOMIC DNA]</scope>
    <source>
        <strain evidence="3">COL-18-3</strain>
    </source>
</reference>
<feature type="compositionally biased region" description="Low complexity" evidence="1">
    <location>
        <begin position="73"/>
        <end position="87"/>
    </location>
</feature>
<evidence type="ECO:0000313" key="3">
    <source>
        <dbReference type="Proteomes" id="UP000188320"/>
    </source>
</evidence>
<evidence type="ECO:0000313" key="2">
    <source>
        <dbReference type="EMBL" id="OMH83795.1"/>
    </source>
</evidence>
<accession>A0A1R1PS40</accession>
<proteinExistence type="predicted"/>
<comment type="caution">
    <text evidence="2">The sequence shown here is derived from an EMBL/GenBank/DDBJ whole genome shotgun (WGS) entry which is preliminary data.</text>
</comment>
<feature type="region of interest" description="Disordered" evidence="1">
    <location>
        <begin position="71"/>
        <end position="114"/>
    </location>
</feature>
<evidence type="ECO:0000256" key="1">
    <source>
        <dbReference type="SAM" id="MobiDB-lite"/>
    </source>
</evidence>
<organism evidence="2 3">
    <name type="scientific">Zancudomyces culisetae</name>
    <name type="common">Gut fungus</name>
    <name type="synonym">Smittium culisetae</name>
    <dbReference type="NCBI Taxonomy" id="1213189"/>
    <lineage>
        <taxon>Eukaryota</taxon>
        <taxon>Fungi</taxon>
        <taxon>Fungi incertae sedis</taxon>
        <taxon>Zoopagomycota</taxon>
        <taxon>Kickxellomycotina</taxon>
        <taxon>Harpellomycetes</taxon>
        <taxon>Harpellales</taxon>
        <taxon>Legeriomycetaceae</taxon>
        <taxon>Zancudomyces</taxon>
    </lineage>
</organism>
<feature type="compositionally biased region" description="Basic and acidic residues" evidence="1">
    <location>
        <begin position="102"/>
        <end position="114"/>
    </location>
</feature>
<protein>
    <submittedName>
        <fullName evidence="2">Uncharacterized protein</fullName>
    </submittedName>
</protein>
<dbReference type="EMBL" id="LSSK01000311">
    <property type="protein sequence ID" value="OMH83795.1"/>
    <property type="molecule type" value="Genomic_DNA"/>
</dbReference>